<evidence type="ECO:0000256" key="2">
    <source>
        <dbReference type="SAM" id="Phobius"/>
    </source>
</evidence>
<dbReference type="Proteomes" id="UP000199595">
    <property type="component" value="Unassembled WGS sequence"/>
</dbReference>
<reference evidence="3 4" key="1">
    <citation type="submission" date="2016-10" db="EMBL/GenBank/DDBJ databases">
        <authorList>
            <person name="de Groot N.N."/>
        </authorList>
    </citation>
    <scope>NUCLEOTIDE SEQUENCE [LARGE SCALE GENOMIC DNA]</scope>
    <source>
        <strain evidence="3 4">DSM 24956</strain>
    </source>
</reference>
<dbReference type="RefSeq" id="WP_090123410.1">
    <property type="nucleotide sequence ID" value="NZ_FNNJ01000005.1"/>
</dbReference>
<dbReference type="EMBL" id="FNNJ01000005">
    <property type="protein sequence ID" value="SDX42492.1"/>
    <property type="molecule type" value="Genomic_DNA"/>
</dbReference>
<dbReference type="AlphaFoldDB" id="A0A1H3BKK8"/>
<name>A0A1H3BKK8_9FLAO</name>
<dbReference type="InterPro" id="IPR011990">
    <property type="entry name" value="TPR-like_helical_dom_sf"/>
</dbReference>
<keyword evidence="4" id="KW-1185">Reference proteome</keyword>
<evidence type="ECO:0008006" key="5">
    <source>
        <dbReference type="Google" id="ProtNLM"/>
    </source>
</evidence>
<keyword evidence="2" id="KW-1133">Transmembrane helix</keyword>
<dbReference type="SUPFAM" id="SSF46894">
    <property type="entry name" value="C-terminal effector domain of the bipartite response regulators"/>
    <property type="match status" value="1"/>
</dbReference>
<evidence type="ECO:0000313" key="3">
    <source>
        <dbReference type="EMBL" id="SDX42492.1"/>
    </source>
</evidence>
<feature type="transmembrane region" description="Helical" evidence="2">
    <location>
        <begin position="364"/>
        <end position="385"/>
    </location>
</feature>
<dbReference type="InterPro" id="IPR016032">
    <property type="entry name" value="Sig_transdc_resp-reg_C-effctor"/>
</dbReference>
<evidence type="ECO:0000313" key="4">
    <source>
        <dbReference type="Proteomes" id="UP000199595"/>
    </source>
</evidence>
<proteinExistence type="predicted"/>
<organism evidence="3 4">
    <name type="scientific">Lutibacter oricola</name>
    <dbReference type="NCBI Taxonomy" id="762486"/>
    <lineage>
        <taxon>Bacteria</taxon>
        <taxon>Pseudomonadati</taxon>
        <taxon>Bacteroidota</taxon>
        <taxon>Flavobacteriia</taxon>
        <taxon>Flavobacteriales</taxon>
        <taxon>Flavobacteriaceae</taxon>
        <taxon>Lutibacter</taxon>
    </lineage>
</organism>
<dbReference type="OrthoDB" id="1090267at2"/>
<keyword evidence="2" id="KW-0812">Transmembrane</keyword>
<feature type="coiled-coil region" evidence="1">
    <location>
        <begin position="394"/>
        <end position="421"/>
    </location>
</feature>
<gene>
    <name evidence="3" type="ORF">SAMN05444411_105149</name>
</gene>
<accession>A0A1H3BKK8</accession>
<keyword evidence="1" id="KW-0175">Coiled coil</keyword>
<dbReference type="Gene3D" id="1.10.10.10">
    <property type="entry name" value="Winged helix-like DNA-binding domain superfamily/Winged helix DNA-binding domain"/>
    <property type="match status" value="1"/>
</dbReference>
<dbReference type="SUPFAM" id="SSF48452">
    <property type="entry name" value="TPR-like"/>
    <property type="match status" value="1"/>
</dbReference>
<sequence>MNVLKSVFIAGKRILLFIVFNFLFFYCLQGQQFKTYKYEGLLDSNILIDSVEIKLNNLYKKAVVKNDTTSLIKSLISLSAYYRKQLDYNKSFNKTGDALILSEEFKDSLLIAKSYEEFGVLNYLFKQDNDVGESFKRSHFLYKELFKRGEISAKQLYRSYYNMVLYYQRIIDVDNLKFYIDSCASISRDFTFKASTKLFLKEKKSFYLRHVGQTDKAIKLLEELAFELENIKVVNEETANKKSFLIIVYAVLGNVYRLNNNLNKAKLYYEKSLKIKCVSGELTFYKAYFHEKYAELLSKLGENKLAYNNLAISKQINDTYLNTRTDGNRGFIVVNNYYKNQLIKKNNELATNKLMLSEKKQEVLSFRILFFITLSTLVIAGLIIWNRIKHIKHQKKQQNSKEILEHKNKELTANMLKLIEKDQIIKQLKDHIEAKDSTKTAKTLLKSIEHTSGSLWDEFNYRFTSLNEDFYEQLKLKVTNLSAADLKICALIKLNFSGKEMAYLLGISVGSIHVARHRLRKKMKLDRDVNLTSFINSI</sequence>
<evidence type="ECO:0000256" key="1">
    <source>
        <dbReference type="SAM" id="Coils"/>
    </source>
</evidence>
<dbReference type="STRING" id="762486.SAMN05444411_105149"/>
<dbReference type="Gene3D" id="1.25.40.10">
    <property type="entry name" value="Tetratricopeptide repeat domain"/>
    <property type="match status" value="1"/>
</dbReference>
<dbReference type="GO" id="GO:0006355">
    <property type="term" value="P:regulation of DNA-templated transcription"/>
    <property type="evidence" value="ECO:0007669"/>
    <property type="project" value="InterPro"/>
</dbReference>
<dbReference type="InterPro" id="IPR036388">
    <property type="entry name" value="WH-like_DNA-bd_sf"/>
</dbReference>
<protein>
    <recommendedName>
        <fullName evidence="5">HTH luxR-type domain-containing protein</fullName>
    </recommendedName>
</protein>
<dbReference type="GO" id="GO:0003677">
    <property type="term" value="F:DNA binding"/>
    <property type="evidence" value="ECO:0007669"/>
    <property type="project" value="InterPro"/>
</dbReference>
<keyword evidence="2" id="KW-0472">Membrane</keyword>